<sequence length="64" mass="7281">MRPLEGSFIHTTTSTIKRTQRLLPVRGVDGYGCEVRYAVARVENTNFCIVRILLKKSADWLLVS</sequence>
<proteinExistence type="predicted"/>
<keyword evidence="2" id="KW-1185">Reference proteome</keyword>
<dbReference type="AlphaFoldDB" id="A0A1X7ACG9"/>
<name>A0A1X7ACG9_9RHOB</name>
<dbReference type="EMBL" id="FWFP01000018">
    <property type="protein sequence ID" value="SLN76196.1"/>
    <property type="molecule type" value="Genomic_DNA"/>
</dbReference>
<reference evidence="2" key="1">
    <citation type="submission" date="2017-03" db="EMBL/GenBank/DDBJ databases">
        <authorList>
            <person name="Rodrigo-Torres L."/>
            <person name="Arahal R.D."/>
            <person name="Lucena T."/>
        </authorList>
    </citation>
    <scope>NUCLEOTIDE SEQUENCE [LARGE SCALE GENOMIC DNA]</scope>
    <source>
        <strain evidence="2">CECT 8411</strain>
    </source>
</reference>
<protein>
    <submittedName>
        <fullName evidence="1">Uncharacterized protein</fullName>
    </submittedName>
</protein>
<dbReference type="Proteomes" id="UP000193778">
    <property type="component" value="Unassembled WGS sequence"/>
</dbReference>
<accession>A0A1X7ACG9</accession>
<evidence type="ECO:0000313" key="2">
    <source>
        <dbReference type="Proteomes" id="UP000193778"/>
    </source>
</evidence>
<organism evidence="1 2">
    <name type="scientific">Ruegeria meonggei</name>
    <dbReference type="NCBI Taxonomy" id="1446476"/>
    <lineage>
        <taxon>Bacteria</taxon>
        <taxon>Pseudomonadati</taxon>
        <taxon>Pseudomonadota</taxon>
        <taxon>Alphaproteobacteria</taxon>
        <taxon>Rhodobacterales</taxon>
        <taxon>Roseobacteraceae</taxon>
        <taxon>Ruegeria</taxon>
    </lineage>
</organism>
<gene>
    <name evidence="1" type="ORF">RUM8411_04354</name>
</gene>
<evidence type="ECO:0000313" key="1">
    <source>
        <dbReference type="EMBL" id="SLN76196.1"/>
    </source>
</evidence>